<proteinExistence type="predicted"/>
<reference evidence="3 4" key="1">
    <citation type="submission" date="2019-06" db="EMBL/GenBank/DDBJ databases">
        <title>Sequencing the genomes of 1000 actinobacteria strains.</title>
        <authorList>
            <person name="Klenk H.-P."/>
        </authorList>
    </citation>
    <scope>NUCLEOTIDE SEQUENCE [LARGE SCALE GENOMIC DNA]</scope>
    <source>
        <strain evidence="3 4">DSM 26477</strain>
    </source>
</reference>
<gene>
    <name evidence="3" type="ORF">FB562_0464</name>
</gene>
<sequence length="400" mass="43138">MATGSERYRTHSVWETLRLKQESLAAARFGDADTEEWRTDIVEWLSEALKTKLTRQPALYLGVLDSLGTALNALPVTTAEFAQYVADGYGRKQGVDILEAALRKLPLPAPKELNASYIALLDSEVEARTTRLSELQSRISETEAALASRQKELDNIAKNVESLSKRIESEREAIAEVSQSARDQIDRDWGEALAEWHSDQEAINSKNNAAALEHVATLAATARAGEALAEHAAGSLSATDWNGRAKRERRAAQWMRAGAAAAFVFAGAIGFFIVTEAVRSNFDLTVGDGILRASVALVVGAFGALLLRESGRHFREADTAEDVALSLKALAPFYAGSDDSVRIAARVQVGDAVLVKNVLSRFAHRDAAKHSAEIDTANLSVLVDDAAKALSTVQRAAKTG</sequence>
<name>A0A542YH28_9MICO</name>
<dbReference type="AlphaFoldDB" id="A0A542YH28"/>
<dbReference type="Proteomes" id="UP000317998">
    <property type="component" value="Unassembled WGS sequence"/>
</dbReference>
<evidence type="ECO:0000313" key="3">
    <source>
        <dbReference type="EMBL" id="TQL47405.1"/>
    </source>
</evidence>
<evidence type="ECO:0000313" key="4">
    <source>
        <dbReference type="Proteomes" id="UP000317998"/>
    </source>
</evidence>
<feature type="coiled-coil region" evidence="1">
    <location>
        <begin position="132"/>
        <end position="180"/>
    </location>
</feature>
<dbReference type="OrthoDB" id="5070163at2"/>
<comment type="caution">
    <text evidence="3">The sequence shown here is derived from an EMBL/GenBank/DDBJ whole genome shotgun (WGS) entry which is preliminary data.</text>
</comment>
<organism evidence="3 4">
    <name type="scientific">Homoserinimonas aerilata</name>
    <dbReference type="NCBI Taxonomy" id="1162970"/>
    <lineage>
        <taxon>Bacteria</taxon>
        <taxon>Bacillati</taxon>
        <taxon>Actinomycetota</taxon>
        <taxon>Actinomycetes</taxon>
        <taxon>Micrococcales</taxon>
        <taxon>Microbacteriaceae</taxon>
        <taxon>Homoserinimonas</taxon>
    </lineage>
</organism>
<keyword evidence="2" id="KW-0472">Membrane</keyword>
<keyword evidence="4" id="KW-1185">Reference proteome</keyword>
<evidence type="ECO:0000256" key="1">
    <source>
        <dbReference type="SAM" id="Coils"/>
    </source>
</evidence>
<evidence type="ECO:0000256" key="2">
    <source>
        <dbReference type="SAM" id="Phobius"/>
    </source>
</evidence>
<feature type="transmembrane region" description="Helical" evidence="2">
    <location>
        <begin position="289"/>
        <end position="307"/>
    </location>
</feature>
<protein>
    <submittedName>
        <fullName evidence="3">Uncharacterized protein</fullName>
    </submittedName>
</protein>
<dbReference type="RefSeq" id="WP_141879662.1">
    <property type="nucleotide sequence ID" value="NZ_VFOM01000001.1"/>
</dbReference>
<keyword evidence="2" id="KW-1133">Transmembrane helix</keyword>
<keyword evidence="1" id="KW-0175">Coiled coil</keyword>
<dbReference type="EMBL" id="VFOM01000001">
    <property type="protein sequence ID" value="TQL47405.1"/>
    <property type="molecule type" value="Genomic_DNA"/>
</dbReference>
<accession>A0A542YH28</accession>
<keyword evidence="2" id="KW-0812">Transmembrane</keyword>
<feature type="transmembrane region" description="Helical" evidence="2">
    <location>
        <begin position="254"/>
        <end position="274"/>
    </location>
</feature>